<dbReference type="Gene3D" id="2.40.160.20">
    <property type="match status" value="1"/>
</dbReference>
<dbReference type="RefSeq" id="WP_115122877.1">
    <property type="nucleotide sequence ID" value="NZ_QRAO01000001.1"/>
</dbReference>
<dbReference type="Pfam" id="PF09411">
    <property type="entry name" value="PagL"/>
    <property type="match status" value="1"/>
</dbReference>
<gene>
    <name evidence="1" type="ORF">C8D94_1011137</name>
</gene>
<evidence type="ECO:0000313" key="2">
    <source>
        <dbReference type="Proteomes" id="UP000255317"/>
    </source>
</evidence>
<dbReference type="Proteomes" id="UP000255317">
    <property type="component" value="Unassembled WGS sequence"/>
</dbReference>
<evidence type="ECO:0000313" key="1">
    <source>
        <dbReference type="EMBL" id="RDK89251.1"/>
    </source>
</evidence>
<comment type="caution">
    <text evidence="1">The sequence shown here is derived from an EMBL/GenBank/DDBJ whole genome shotgun (WGS) entry which is preliminary data.</text>
</comment>
<accession>A0A370QLN8</accession>
<protein>
    <submittedName>
        <fullName evidence="1">Lipid A 3-O-deacylase PagL</fullName>
    </submittedName>
</protein>
<dbReference type="InterPro" id="IPR018550">
    <property type="entry name" value="Lipid-A_deacylase-rel"/>
</dbReference>
<dbReference type="AlphaFoldDB" id="A0A370QLN8"/>
<proteinExistence type="predicted"/>
<dbReference type="EMBL" id="QRAO01000001">
    <property type="protein sequence ID" value="RDK89251.1"/>
    <property type="molecule type" value="Genomic_DNA"/>
</dbReference>
<dbReference type="OrthoDB" id="627554at2"/>
<name>A0A370QLN8_9FLAO</name>
<reference evidence="1 2" key="1">
    <citation type="submission" date="2018-07" db="EMBL/GenBank/DDBJ databases">
        <title>Genomic Encyclopedia of Type Strains, Phase IV (KMG-IV): sequencing the most valuable type-strain genomes for metagenomic binning, comparative biology and taxonomic classification.</title>
        <authorList>
            <person name="Goeker M."/>
        </authorList>
    </citation>
    <scope>NUCLEOTIDE SEQUENCE [LARGE SCALE GENOMIC DNA]</scope>
    <source>
        <strain evidence="1 2">DSM 101478</strain>
    </source>
</reference>
<sequence length="371" mass="41770">MVTFAPVEKKIIFLGVMLLSFLFLKGQEKGGSSYFLEASYHYGSLLVTNKNIAHLQRNQPEGVLLSFSKKTNGGKYWQTVYGYPDWGVSLGIQDYKSEVLDKSIIAYGHVNFYFFNRNLQFKVAQGIGVTTAPFSYEENFKNNAYGSRVIASTFLGLYYQKKNLYKGFGLQAGVSVIHHSNGALKAPNSGTNVLAASLGLNYNFDTEEPEYKTLPPPRTFIEPIKLNLFFRTGINEGETVGLGQEPFLVLGAFADKRLSFTSSVQLGTEIFFSKFLKNEIEYQAVSFFDPEVAGTDYKRVAVFGGYELHISKFSIPVQIGYYVYRPFEYELPFYERIGLKYYVKNNLYATFAIKAHAVNAEAIEFGAGIRL</sequence>
<organism evidence="1 2">
    <name type="scientific">Marinirhabdus gelatinilytica</name>
    <dbReference type="NCBI Taxonomy" id="1703343"/>
    <lineage>
        <taxon>Bacteria</taxon>
        <taxon>Pseudomonadati</taxon>
        <taxon>Bacteroidota</taxon>
        <taxon>Flavobacteriia</taxon>
        <taxon>Flavobacteriales</taxon>
        <taxon>Flavobacteriaceae</taxon>
    </lineage>
</organism>
<keyword evidence="2" id="KW-1185">Reference proteome</keyword>